<dbReference type="Proteomes" id="UP000886829">
    <property type="component" value="Unassembled WGS sequence"/>
</dbReference>
<reference evidence="3" key="1">
    <citation type="journal article" date="2021" name="PeerJ">
        <title>Extensive microbial diversity within the chicken gut microbiome revealed by metagenomics and culture.</title>
        <authorList>
            <person name="Gilroy R."/>
            <person name="Ravi A."/>
            <person name="Getino M."/>
            <person name="Pursley I."/>
            <person name="Horton D.L."/>
            <person name="Alikhan N.F."/>
            <person name="Baker D."/>
            <person name="Gharbi K."/>
            <person name="Hall N."/>
            <person name="Watson M."/>
            <person name="Adriaenssens E.M."/>
            <person name="Foster-Nyarko E."/>
            <person name="Jarju S."/>
            <person name="Secka A."/>
            <person name="Antonio M."/>
            <person name="Oren A."/>
            <person name="Chaudhuri R.R."/>
            <person name="La Ragione R."/>
            <person name="Hildebrand F."/>
            <person name="Pallen M.J."/>
        </authorList>
    </citation>
    <scope>NUCLEOTIDE SEQUENCE</scope>
    <source>
        <strain evidence="3">USASDec5-558</strain>
    </source>
</reference>
<dbReference type="GO" id="GO:0003700">
    <property type="term" value="F:DNA-binding transcription factor activity"/>
    <property type="evidence" value="ECO:0007669"/>
    <property type="project" value="TreeGrafter"/>
</dbReference>
<name>A0A9D1WC31_9GAMM</name>
<dbReference type="InterPro" id="IPR058163">
    <property type="entry name" value="LysR-type_TF_proteobact-type"/>
</dbReference>
<dbReference type="CDD" id="cd08422">
    <property type="entry name" value="PBP2_CrgA_like"/>
    <property type="match status" value="1"/>
</dbReference>
<evidence type="ECO:0000259" key="2">
    <source>
        <dbReference type="Pfam" id="PF03466"/>
    </source>
</evidence>
<dbReference type="GO" id="GO:0006351">
    <property type="term" value="P:DNA-templated transcription"/>
    <property type="evidence" value="ECO:0007669"/>
    <property type="project" value="TreeGrafter"/>
</dbReference>
<dbReference type="SUPFAM" id="SSF53850">
    <property type="entry name" value="Periplasmic binding protein-like II"/>
    <property type="match status" value="1"/>
</dbReference>
<sequence length="237" mass="26418">MPRFQAFLSEAELLFSPESLYQTNRTLRIAASMPFFDMQIVELLAAFQQKPPQLNLNFELTSQPLDLVRGSVDIGFQEGSEVAEGYIARPIGSIESWMCASPDYLAQAGTPRSLDELQHHRILSIASCHGLWQFIRPEKPEEVISLKMNPCFTSNYSQAMLTMCLAGNGITFQPVIATQDLVQQGRLCVVLPEFRGNPHIVYAAVASRLNLSPIVRQLLEFIAQTMPKITSANDITS</sequence>
<dbReference type="InterPro" id="IPR005119">
    <property type="entry name" value="LysR_subst-bd"/>
</dbReference>
<dbReference type="PANTHER" id="PTHR30537">
    <property type="entry name" value="HTH-TYPE TRANSCRIPTIONAL REGULATOR"/>
    <property type="match status" value="1"/>
</dbReference>
<dbReference type="AlphaFoldDB" id="A0A9D1WC31"/>
<proteinExistence type="inferred from homology"/>
<feature type="domain" description="LysR substrate-binding" evidence="2">
    <location>
        <begin position="23"/>
        <end position="226"/>
    </location>
</feature>
<comment type="similarity">
    <text evidence="1">Belongs to the LysR transcriptional regulatory family.</text>
</comment>
<dbReference type="GO" id="GO:0043565">
    <property type="term" value="F:sequence-specific DNA binding"/>
    <property type="evidence" value="ECO:0007669"/>
    <property type="project" value="TreeGrafter"/>
</dbReference>
<accession>A0A9D1WC31</accession>
<dbReference type="EMBL" id="DXEV01000027">
    <property type="protein sequence ID" value="HIX56083.1"/>
    <property type="molecule type" value="Genomic_DNA"/>
</dbReference>
<dbReference type="Pfam" id="PF03466">
    <property type="entry name" value="LysR_substrate"/>
    <property type="match status" value="1"/>
</dbReference>
<protein>
    <submittedName>
        <fullName evidence="3">Substrate binding domain-containing protein</fullName>
    </submittedName>
</protein>
<dbReference type="Gene3D" id="3.40.190.290">
    <property type="match status" value="1"/>
</dbReference>
<gene>
    <name evidence="3" type="ORF">H9850_01250</name>
</gene>
<organism evidence="3 4">
    <name type="scientific">Candidatus Anaerobiospirillum pullistercoris</name>
    <dbReference type="NCBI Taxonomy" id="2838452"/>
    <lineage>
        <taxon>Bacteria</taxon>
        <taxon>Pseudomonadati</taxon>
        <taxon>Pseudomonadota</taxon>
        <taxon>Gammaproteobacteria</taxon>
        <taxon>Aeromonadales</taxon>
        <taxon>Succinivibrionaceae</taxon>
        <taxon>Anaerobiospirillum</taxon>
    </lineage>
</organism>
<evidence type="ECO:0000313" key="3">
    <source>
        <dbReference type="EMBL" id="HIX56083.1"/>
    </source>
</evidence>
<reference evidence="3" key="2">
    <citation type="submission" date="2021-04" db="EMBL/GenBank/DDBJ databases">
        <authorList>
            <person name="Gilroy R."/>
        </authorList>
    </citation>
    <scope>NUCLEOTIDE SEQUENCE</scope>
    <source>
        <strain evidence="3">USASDec5-558</strain>
    </source>
</reference>
<dbReference type="PANTHER" id="PTHR30537:SF5">
    <property type="entry name" value="HTH-TYPE TRANSCRIPTIONAL ACTIVATOR TTDR-RELATED"/>
    <property type="match status" value="1"/>
</dbReference>
<comment type="caution">
    <text evidence="3">The sequence shown here is derived from an EMBL/GenBank/DDBJ whole genome shotgun (WGS) entry which is preliminary data.</text>
</comment>
<evidence type="ECO:0000313" key="4">
    <source>
        <dbReference type="Proteomes" id="UP000886829"/>
    </source>
</evidence>
<evidence type="ECO:0000256" key="1">
    <source>
        <dbReference type="ARBA" id="ARBA00009437"/>
    </source>
</evidence>